<dbReference type="Pfam" id="PF11848">
    <property type="entry name" value="DUF3368"/>
    <property type="match status" value="1"/>
</dbReference>
<keyword evidence="2" id="KW-1185">Reference proteome</keyword>
<dbReference type="AlphaFoldDB" id="D3E068"/>
<accession>D3E068</accession>
<name>D3E068_METRM</name>
<organism evidence="1 2">
    <name type="scientific">Methanobrevibacter ruminantium (strain ATCC 35063 / DSM 1093 / JCM 13430 / OCM 146 / M1)</name>
    <name type="common">Methanobacterium ruminantium</name>
    <dbReference type="NCBI Taxonomy" id="634498"/>
    <lineage>
        <taxon>Archaea</taxon>
        <taxon>Methanobacteriati</taxon>
        <taxon>Methanobacteriota</taxon>
        <taxon>Methanomada group</taxon>
        <taxon>Methanobacteria</taxon>
        <taxon>Methanobacteriales</taxon>
        <taxon>Methanobacteriaceae</taxon>
        <taxon>Methanobrevibacter</taxon>
    </lineage>
</organism>
<reference evidence="1 2" key="1">
    <citation type="journal article" date="2010" name="PLoS ONE">
        <title>The genome sequence of the rumen methanogen Methanobrevibacter ruminantium reveals new possibilities for controlling ruminant methane emissions.</title>
        <authorList>
            <person name="Leahy S.C."/>
            <person name="Kelly W.J."/>
            <person name="Altermann E."/>
            <person name="Ronimus R.S."/>
            <person name="Yeoman C.J."/>
            <person name="Pacheco D.M."/>
            <person name="Li D."/>
            <person name="Kong Z."/>
            <person name="McTavish S."/>
            <person name="Sang C."/>
            <person name="Lambie S.C."/>
            <person name="Janssen P.H."/>
            <person name="Dey D."/>
            <person name="Attwood G.T."/>
        </authorList>
    </citation>
    <scope>NUCLEOTIDE SEQUENCE [LARGE SCALE GENOMIC DNA]</scope>
    <source>
        <strain evidence="2">ATCC 35063 / DSM 1093 / JCM 13430 / OCM 146 / M1</strain>
    </source>
</reference>
<sequence length="190" mass="21716">MNKPVFYDADCLECFLFVDATYILEELFSKIIIPEQVYNEIMEENTPSLVKRNFKKLKEGFVEIQEMPFGSSQYLAYKSIEKGFWSKAGQICGSGESAAMALAHLNNGIIASNNLSDVEEYIESLDIGLITSSMILTKALEMEIISEDTASSLYLAMIERGIKLPQDSFWEYFDKLYEIDCKRFLKNDFP</sequence>
<dbReference type="OrthoDB" id="77308at2157"/>
<evidence type="ECO:0008006" key="3">
    <source>
        <dbReference type="Google" id="ProtNLM"/>
    </source>
</evidence>
<dbReference type="HOGENOM" id="CLU_130978_0_0_2"/>
<dbReference type="RefSeq" id="WP_012956740.1">
    <property type="nucleotide sequence ID" value="NC_013790.1"/>
</dbReference>
<dbReference type="EMBL" id="CP001719">
    <property type="protein sequence ID" value="ADC47792.1"/>
    <property type="molecule type" value="Genomic_DNA"/>
</dbReference>
<dbReference type="KEGG" id="mru:mru_1942"/>
<dbReference type="GeneID" id="8771612"/>
<proteinExistence type="predicted"/>
<dbReference type="InterPro" id="IPR021799">
    <property type="entry name" value="PIN-like_prokaryotic"/>
</dbReference>
<dbReference type="Proteomes" id="UP000008680">
    <property type="component" value="Chromosome"/>
</dbReference>
<evidence type="ECO:0000313" key="1">
    <source>
        <dbReference type="EMBL" id="ADC47792.1"/>
    </source>
</evidence>
<dbReference type="STRING" id="634498.mru_1942"/>
<evidence type="ECO:0000313" key="2">
    <source>
        <dbReference type="Proteomes" id="UP000008680"/>
    </source>
</evidence>
<dbReference type="eggNOG" id="arCOG00719">
    <property type="taxonomic scope" value="Archaea"/>
</dbReference>
<gene>
    <name evidence="1" type="ordered locus">mru_1942</name>
</gene>
<protein>
    <recommendedName>
        <fullName evidence="3">Nucleic acid-binding protein</fullName>
    </recommendedName>
</protein>
<dbReference type="PATRIC" id="fig|634498.28.peg.1942"/>